<name>A0A378KTU3_9GAMM</name>
<dbReference type="Proteomes" id="UP000254230">
    <property type="component" value="Unassembled WGS sequence"/>
</dbReference>
<gene>
    <name evidence="4" type="primary">legC4</name>
    <name evidence="3" type="ORF">Lqua_3263</name>
    <name evidence="4" type="ORF">NCTC12376_02062</name>
</gene>
<evidence type="ECO:0000313" key="5">
    <source>
        <dbReference type="Proteomes" id="UP000054639"/>
    </source>
</evidence>
<dbReference type="STRING" id="45072.Lqua_3263"/>
<protein>
    <submittedName>
        <fullName evidence="4">Coiled-coil-containing protein</fullName>
    </submittedName>
</protein>
<reference evidence="4 6" key="2">
    <citation type="submission" date="2018-06" db="EMBL/GenBank/DDBJ databases">
        <authorList>
            <consortium name="Pathogen Informatics"/>
            <person name="Doyle S."/>
        </authorList>
    </citation>
    <scope>NUCLEOTIDE SEQUENCE [LARGE SCALE GENOMIC DNA]</scope>
    <source>
        <strain evidence="4 6">NCTC12376</strain>
    </source>
</reference>
<feature type="coiled-coil region" evidence="1">
    <location>
        <begin position="145"/>
        <end position="172"/>
    </location>
</feature>
<dbReference type="Proteomes" id="UP000054639">
    <property type="component" value="Unassembled WGS sequence"/>
</dbReference>
<feature type="compositionally biased region" description="Basic and acidic residues" evidence="2">
    <location>
        <begin position="236"/>
        <end position="247"/>
    </location>
</feature>
<dbReference type="OrthoDB" id="5653974at2"/>
<keyword evidence="1" id="KW-0175">Coiled coil</keyword>
<evidence type="ECO:0000313" key="3">
    <source>
        <dbReference type="EMBL" id="KTD43362.1"/>
    </source>
</evidence>
<evidence type="ECO:0000256" key="1">
    <source>
        <dbReference type="SAM" id="Coils"/>
    </source>
</evidence>
<evidence type="ECO:0000313" key="6">
    <source>
        <dbReference type="Proteomes" id="UP000254230"/>
    </source>
</evidence>
<organism evidence="4 6">
    <name type="scientific">Legionella quateirensis</name>
    <dbReference type="NCBI Taxonomy" id="45072"/>
    <lineage>
        <taxon>Bacteria</taxon>
        <taxon>Pseudomonadati</taxon>
        <taxon>Pseudomonadota</taxon>
        <taxon>Gammaproteobacteria</taxon>
        <taxon>Legionellales</taxon>
        <taxon>Legionellaceae</taxon>
        <taxon>Legionella</taxon>
    </lineage>
</organism>
<keyword evidence="5" id="KW-1185">Reference proteome</keyword>
<feature type="region of interest" description="Disordered" evidence="2">
    <location>
        <begin position="742"/>
        <end position="764"/>
    </location>
</feature>
<dbReference type="EMBL" id="LNYR01000048">
    <property type="protein sequence ID" value="KTD43362.1"/>
    <property type="molecule type" value="Genomic_DNA"/>
</dbReference>
<evidence type="ECO:0000256" key="2">
    <source>
        <dbReference type="SAM" id="MobiDB-lite"/>
    </source>
</evidence>
<dbReference type="EMBL" id="UGOW01000001">
    <property type="protein sequence ID" value="STY18244.1"/>
    <property type="molecule type" value="Genomic_DNA"/>
</dbReference>
<evidence type="ECO:0000313" key="4">
    <source>
        <dbReference type="EMBL" id="STY18244.1"/>
    </source>
</evidence>
<dbReference type="RefSeq" id="WP_058475380.1">
    <property type="nucleotide sequence ID" value="NZ_CAAAIL010000020.1"/>
</dbReference>
<dbReference type="AlphaFoldDB" id="A0A378KTU3"/>
<reference evidence="3 5" key="1">
    <citation type="submission" date="2015-11" db="EMBL/GenBank/DDBJ databases">
        <title>Genomic analysis of 38 Legionella species identifies large and diverse effector repertoires.</title>
        <authorList>
            <person name="Burstein D."/>
            <person name="Amaro F."/>
            <person name="Zusman T."/>
            <person name="Lifshitz Z."/>
            <person name="Cohen O."/>
            <person name="Gilbert J.A."/>
            <person name="Pupko T."/>
            <person name="Shuman H.A."/>
            <person name="Segal G."/>
        </authorList>
    </citation>
    <scope>NUCLEOTIDE SEQUENCE [LARGE SCALE GENOMIC DNA]</scope>
    <source>
        <strain evidence="3 5">ATCC 49507</strain>
    </source>
</reference>
<accession>A0A378KTU3</accession>
<feature type="region of interest" description="Disordered" evidence="2">
    <location>
        <begin position="224"/>
        <end position="251"/>
    </location>
</feature>
<proteinExistence type="predicted"/>
<sequence>MSKNALFNLINARKSLEHFKVPDHVHLLKRTDRLGTDYFLFELPLEDDPVIGEYRLTSHHLSVYAAPISKLDYKSQYHYTAYFEKGGNQYRLHVYFDSRDYYFTYPAFAEILAENEFKPINCREHDAAFTLLADTATRELIATLRESQALVLKSLETQYDELEARILVLSQNIQLNKPAYLSTLQQQIECLKQIALYSNNPSLIDRKINWLRITETNIESMVFPNERDEEATSSEEDSKAEKIERKSTKAKKGTGYQATHFKSHAAKKSLTTEVGHKECFSTLIQQLNSRAVQCQSVSDEILVNQVEKLYLDALGLEWVLETKHHYEVTLKDLNDISVLQNKIKRLGIGLLQRTLIREHYESAAKLTSFYKMLPESIVLFSLQNYNDKLLDFLLKNQIFPHNFRNFTLGKVEYPSIVDYCFRNSTTEVRTLNCLDILVKNGISLLDVESSSGLPFAAILLLSPSHPLREVLEHNADLTINNPLFYKQLNQVLRLISAKSTCSSDRRVEINTLITSNLRKIELLKNHIHVSESENVPHYLEEMLGEQMIKQLRDDPQIRYYQSSIEERATLLIRKLPRIHHKAILGLTHVNFELIGNSLNRIQNFAQAPSFDEIQRDVVKQQILILELFDLRDEFVDKEALLDGVIRHQRKPTRDQKKIIARVKEISKRIGEIQDLIVVPENDSKQAMQDKSANALLDIAKAIKGVNQFFSVAAKASSESGSSSSTVDVSQTFIAFWGAIESTRPDQSSSSSDDDNDQNNNCRIS</sequence>